<sequence length="106" mass="11646">MQYGAAAEIICPASKLRAGYQDIQNTFCDMKLIISLAGRFCNCTPIAVCGLCPSLPSLRRRVKSCPDISISGIAQSEYDVFVACNLPPFSGPLYASWCPRVLIRRR</sequence>
<reference evidence="1 2" key="1">
    <citation type="journal article" date="2018" name="New Phytol.">
        <title>Phylogenomics of Endogonaceae and evolution of mycorrhizas within Mucoromycota.</title>
        <authorList>
            <person name="Chang Y."/>
            <person name="Desiro A."/>
            <person name="Na H."/>
            <person name="Sandor L."/>
            <person name="Lipzen A."/>
            <person name="Clum A."/>
            <person name="Barry K."/>
            <person name="Grigoriev I.V."/>
            <person name="Martin F.M."/>
            <person name="Stajich J.E."/>
            <person name="Smith M.E."/>
            <person name="Bonito G."/>
            <person name="Spatafora J.W."/>
        </authorList>
    </citation>
    <scope>NUCLEOTIDE SEQUENCE [LARGE SCALE GENOMIC DNA]</scope>
    <source>
        <strain evidence="1 2">GMNB39</strain>
    </source>
</reference>
<evidence type="ECO:0000313" key="1">
    <source>
        <dbReference type="EMBL" id="RUP13097.1"/>
    </source>
</evidence>
<name>A0A433B9B3_9FUNG</name>
<accession>A0A433B9B3</accession>
<proteinExistence type="predicted"/>
<protein>
    <submittedName>
        <fullName evidence="1">Uncharacterized protein</fullName>
    </submittedName>
</protein>
<evidence type="ECO:0000313" key="2">
    <source>
        <dbReference type="Proteomes" id="UP000268093"/>
    </source>
</evidence>
<dbReference type="EMBL" id="RBNI01015762">
    <property type="protein sequence ID" value="RUP13097.1"/>
    <property type="molecule type" value="Genomic_DNA"/>
</dbReference>
<keyword evidence="2" id="KW-1185">Reference proteome</keyword>
<gene>
    <name evidence="1" type="ORF">BC936DRAFT_139759</name>
</gene>
<comment type="caution">
    <text evidence="1">The sequence shown here is derived from an EMBL/GenBank/DDBJ whole genome shotgun (WGS) entry which is preliminary data.</text>
</comment>
<organism evidence="1 2">
    <name type="scientific">Jimgerdemannia flammicorona</name>
    <dbReference type="NCBI Taxonomy" id="994334"/>
    <lineage>
        <taxon>Eukaryota</taxon>
        <taxon>Fungi</taxon>
        <taxon>Fungi incertae sedis</taxon>
        <taxon>Mucoromycota</taxon>
        <taxon>Mucoromycotina</taxon>
        <taxon>Endogonomycetes</taxon>
        <taxon>Endogonales</taxon>
        <taxon>Endogonaceae</taxon>
        <taxon>Jimgerdemannia</taxon>
    </lineage>
</organism>
<dbReference type="AlphaFoldDB" id="A0A433B9B3"/>
<dbReference type="Proteomes" id="UP000268093">
    <property type="component" value="Unassembled WGS sequence"/>
</dbReference>